<evidence type="ECO:0000256" key="6">
    <source>
        <dbReference type="SAM" id="MobiDB-lite"/>
    </source>
</evidence>
<evidence type="ECO:0000256" key="2">
    <source>
        <dbReference type="ARBA" id="ARBA00023015"/>
    </source>
</evidence>
<protein>
    <submittedName>
        <fullName evidence="7">Uncharacterized protein</fullName>
    </submittedName>
</protein>
<keyword evidence="4" id="KW-0804">Transcription</keyword>
<dbReference type="GO" id="GO:0003677">
    <property type="term" value="F:DNA binding"/>
    <property type="evidence" value="ECO:0007669"/>
    <property type="project" value="UniProtKB-KW"/>
</dbReference>
<organism evidence="7 8">
    <name type="scientific">Crotalaria pallida</name>
    <name type="common">Smooth rattlebox</name>
    <name type="synonym">Crotalaria striata</name>
    <dbReference type="NCBI Taxonomy" id="3830"/>
    <lineage>
        <taxon>Eukaryota</taxon>
        <taxon>Viridiplantae</taxon>
        <taxon>Streptophyta</taxon>
        <taxon>Embryophyta</taxon>
        <taxon>Tracheophyta</taxon>
        <taxon>Spermatophyta</taxon>
        <taxon>Magnoliopsida</taxon>
        <taxon>eudicotyledons</taxon>
        <taxon>Gunneridae</taxon>
        <taxon>Pentapetalae</taxon>
        <taxon>rosids</taxon>
        <taxon>fabids</taxon>
        <taxon>Fabales</taxon>
        <taxon>Fabaceae</taxon>
        <taxon>Papilionoideae</taxon>
        <taxon>50 kb inversion clade</taxon>
        <taxon>genistoids sensu lato</taxon>
        <taxon>core genistoids</taxon>
        <taxon>Crotalarieae</taxon>
        <taxon>Crotalaria</taxon>
    </lineage>
</organism>
<feature type="region of interest" description="Disordered" evidence="6">
    <location>
        <begin position="123"/>
        <end position="155"/>
    </location>
</feature>
<evidence type="ECO:0000256" key="4">
    <source>
        <dbReference type="ARBA" id="ARBA00023163"/>
    </source>
</evidence>
<dbReference type="Proteomes" id="UP001372338">
    <property type="component" value="Unassembled WGS sequence"/>
</dbReference>
<evidence type="ECO:0000256" key="5">
    <source>
        <dbReference type="ARBA" id="ARBA00023242"/>
    </source>
</evidence>
<proteinExistence type="predicted"/>
<keyword evidence="2" id="KW-0805">Transcription regulation</keyword>
<keyword evidence="5" id="KW-0539">Nucleus</keyword>
<feature type="compositionally biased region" description="Basic and acidic residues" evidence="6">
    <location>
        <begin position="131"/>
        <end position="147"/>
    </location>
</feature>
<dbReference type="SUPFAM" id="SSF101936">
    <property type="entry name" value="DNA-binding pseudobarrel domain"/>
    <property type="match status" value="1"/>
</dbReference>
<evidence type="ECO:0000313" key="8">
    <source>
        <dbReference type="Proteomes" id="UP001372338"/>
    </source>
</evidence>
<dbReference type="GO" id="GO:0005634">
    <property type="term" value="C:nucleus"/>
    <property type="evidence" value="ECO:0007669"/>
    <property type="project" value="UniProtKB-SubCell"/>
</dbReference>
<comment type="subcellular location">
    <subcellularLocation>
        <location evidence="1">Nucleus</location>
    </subcellularLocation>
</comment>
<comment type="caution">
    <text evidence="7">The sequence shown here is derived from an EMBL/GenBank/DDBJ whole genome shotgun (WGS) entry which is preliminary data.</text>
</comment>
<dbReference type="AlphaFoldDB" id="A0AAN9FRG3"/>
<sequence>MAYQAIVNLPFLFHHPVVNDDTKSEFPVEPEFIAQYGKEIGGCWTCYCPDGQVTRLRFCQGGPNLSFVGGPNWTEMKKKFGIRHGQTVDFYYLGGQRFKLTIDGWNGVVFPHVTEEDDAAYFDEEDEEDANEAHDTAAKTGGNDRMEQGQCSGNA</sequence>
<gene>
    <name evidence="7" type="ORF">RIF29_09006</name>
</gene>
<accession>A0AAN9FRG3</accession>
<keyword evidence="3" id="KW-0238">DNA-binding</keyword>
<dbReference type="EMBL" id="JAYWIO010000002">
    <property type="protein sequence ID" value="KAK7281222.1"/>
    <property type="molecule type" value="Genomic_DNA"/>
</dbReference>
<evidence type="ECO:0000256" key="1">
    <source>
        <dbReference type="ARBA" id="ARBA00004123"/>
    </source>
</evidence>
<keyword evidence="8" id="KW-1185">Reference proteome</keyword>
<dbReference type="InterPro" id="IPR015300">
    <property type="entry name" value="DNA-bd_pseudobarrel_sf"/>
</dbReference>
<reference evidence="7 8" key="1">
    <citation type="submission" date="2024-01" db="EMBL/GenBank/DDBJ databases">
        <title>The genomes of 5 underutilized Papilionoideae crops provide insights into root nodulation and disease resistanc.</title>
        <authorList>
            <person name="Yuan L."/>
        </authorList>
    </citation>
    <scope>NUCLEOTIDE SEQUENCE [LARGE SCALE GENOMIC DNA]</scope>
    <source>
        <strain evidence="7">ZHUSHIDOU_FW_LH</strain>
        <tissue evidence="7">Leaf</tissue>
    </source>
</reference>
<evidence type="ECO:0000313" key="7">
    <source>
        <dbReference type="EMBL" id="KAK7281222.1"/>
    </source>
</evidence>
<name>A0AAN9FRG3_CROPI</name>
<evidence type="ECO:0000256" key="3">
    <source>
        <dbReference type="ARBA" id="ARBA00023125"/>
    </source>
</evidence>